<dbReference type="Pfam" id="PF14868">
    <property type="entry name" value="DUF4487"/>
    <property type="match status" value="1"/>
</dbReference>
<protein>
    <submittedName>
        <fullName evidence="1">Fignl1 interacting regulator of recombination and mitosis</fullName>
    </submittedName>
</protein>
<reference evidence="1" key="1">
    <citation type="submission" date="2021-06" db="EMBL/GenBank/DDBJ databases">
        <authorList>
            <consortium name="Wellcome Sanger Institute Data Sharing"/>
        </authorList>
    </citation>
    <scope>NUCLEOTIDE SEQUENCE [LARGE SCALE GENOMIC DNA]</scope>
</reference>
<dbReference type="Proteomes" id="UP000694620">
    <property type="component" value="Chromosome 10"/>
</dbReference>
<dbReference type="InterPro" id="IPR027902">
    <property type="entry name" value="DUF4487"/>
</dbReference>
<dbReference type="GeneTree" id="ENSGT00390000004791"/>
<name>A0A8C4SQM4_ERPCA</name>
<dbReference type="PANTHER" id="PTHR16071">
    <property type="entry name" value="CHROMOSOME 1 OPEN READING FRAME 112"/>
    <property type="match status" value="1"/>
</dbReference>
<keyword evidence="2" id="KW-1185">Reference proteome</keyword>
<dbReference type="PANTHER" id="PTHR16071:SF2">
    <property type="entry name" value="FIGNL1-INTERACTING REGULATOR OF RECOMBINATION AND MITOSIS"/>
    <property type="match status" value="1"/>
</dbReference>
<sequence length="860" mass="98472">MTLAQSAMLEEIACWNEEKCRQELHSTLPKLVSIYHNAVSWNEHFSVLKILTKMFLPHLHVSRFEEEFFSKILPKLVKMFDDLMSELSLKASGLSSQNLELRTALRQTLQTVINIIEIISQCVRHLCSSEETLIMEDIRSLPSCTLHVLKNTFQHCKESESAYNGHLSLVADLLQALFKEAFLLQKALMELLDRIFLEKASTDKEAVNMVTVIHSLLDICSVISNMDHALHANTWKFIVKQSVKHKSLLEEQLRHNDILGNLCEDLLFSFQSCLQLAEQMKQSNLSETDFTTEYKLFQKSVKLCRFFANTMVHYIKEFQPFLSKCCGRVHKLFLQIYSHFPPSLYAPALLDTHQNEINSIVIVALDPLITLMLTFTSFAEMVLSADQQICPDQLLSQCLLLVSILDKLPSLPEDKVDMWCRGSQFPEENVRFPIFQALFWSFQQCYCERAVPIYLPGVMVNEKPQNRVTLHHYVCVHLCAFVASLPSICFPALVLQCPGECYQLIQLSSLLKRMMYFITVEHHVLFLEKFSPGDPGNLVLWQHISLKAFNMDLRKQAANDIMRSAVTVCTRWIEDRGVLQELELVNTALCAMWSVCRCCMDVIDEEILKSVTGHVGQLWMRMSVQQVPNQPCVQGTVHRLLLLSSALVQNLDPPIISQIVTFLSLLLPAHPPDETVLAILEFLESLGRIFVPQEIQVHVLPKLSDFFAFLLAEKSWILYQHVLEAFTYFAEVTRHEEVVPQSLTCEEMKSKVVDFLSKNIPLQENVDLRIKRLKSERSTLKTHLERNTLEAAHEQPCSKRVRQETVEEEHYERAVQLVEDALSALESLLQQTPAPEWLAPRIKGLLDQITGMRSACSSAS</sequence>
<gene>
    <name evidence="1" type="primary">FIRRM</name>
    <name evidence="1" type="synonym">firrm</name>
</gene>
<accession>A0A8C4SQM4</accession>
<evidence type="ECO:0000313" key="2">
    <source>
        <dbReference type="Proteomes" id="UP000694620"/>
    </source>
</evidence>
<reference evidence="1" key="2">
    <citation type="submission" date="2025-08" db="UniProtKB">
        <authorList>
            <consortium name="Ensembl"/>
        </authorList>
    </citation>
    <scope>IDENTIFICATION</scope>
</reference>
<organism evidence="1 2">
    <name type="scientific">Erpetoichthys calabaricus</name>
    <name type="common">Rope fish</name>
    <name type="synonym">Calamoichthys calabaricus</name>
    <dbReference type="NCBI Taxonomy" id="27687"/>
    <lineage>
        <taxon>Eukaryota</taxon>
        <taxon>Metazoa</taxon>
        <taxon>Chordata</taxon>
        <taxon>Craniata</taxon>
        <taxon>Vertebrata</taxon>
        <taxon>Euteleostomi</taxon>
        <taxon>Actinopterygii</taxon>
        <taxon>Polypteriformes</taxon>
        <taxon>Polypteridae</taxon>
        <taxon>Erpetoichthys</taxon>
    </lineage>
</organism>
<evidence type="ECO:0000313" key="1">
    <source>
        <dbReference type="Ensembl" id="ENSECRP00000020120.1"/>
    </source>
</evidence>
<dbReference type="AlphaFoldDB" id="A0A8C4SQM4"/>
<dbReference type="Ensembl" id="ENSECRT00000020554.1">
    <property type="protein sequence ID" value="ENSECRP00000020120.1"/>
    <property type="gene ID" value="ENSECRG00000013497.1"/>
</dbReference>
<proteinExistence type="predicted"/>
<reference evidence="1" key="3">
    <citation type="submission" date="2025-09" db="UniProtKB">
        <authorList>
            <consortium name="Ensembl"/>
        </authorList>
    </citation>
    <scope>IDENTIFICATION</scope>
</reference>